<evidence type="ECO:0000313" key="2">
    <source>
        <dbReference type="EMBL" id="SOQ36472.1"/>
    </source>
</evidence>
<evidence type="ECO:0000256" key="1">
    <source>
        <dbReference type="SAM" id="SignalP"/>
    </source>
</evidence>
<dbReference type="EMBL" id="ODYU01000947">
    <property type="protein sequence ID" value="SOQ36472.1"/>
    <property type="molecule type" value="Genomic_DNA"/>
</dbReference>
<reference evidence="2" key="1">
    <citation type="submission" date="2016-07" db="EMBL/GenBank/DDBJ databases">
        <authorList>
            <person name="Bretaudeau A."/>
        </authorList>
    </citation>
    <scope>NUCLEOTIDE SEQUENCE</scope>
    <source>
        <strain evidence="2">Rice</strain>
        <tissue evidence="2">Whole body</tissue>
    </source>
</reference>
<organism evidence="2">
    <name type="scientific">Spodoptera frugiperda</name>
    <name type="common">Fall armyworm</name>
    <dbReference type="NCBI Taxonomy" id="7108"/>
    <lineage>
        <taxon>Eukaryota</taxon>
        <taxon>Metazoa</taxon>
        <taxon>Ecdysozoa</taxon>
        <taxon>Arthropoda</taxon>
        <taxon>Hexapoda</taxon>
        <taxon>Insecta</taxon>
        <taxon>Pterygota</taxon>
        <taxon>Neoptera</taxon>
        <taxon>Endopterygota</taxon>
        <taxon>Lepidoptera</taxon>
        <taxon>Glossata</taxon>
        <taxon>Ditrysia</taxon>
        <taxon>Noctuoidea</taxon>
        <taxon>Noctuidae</taxon>
        <taxon>Amphipyrinae</taxon>
        <taxon>Spodoptera</taxon>
    </lineage>
</organism>
<accession>A0A2H1V7U8</accession>
<feature type="signal peptide" evidence="1">
    <location>
        <begin position="1"/>
        <end position="16"/>
    </location>
</feature>
<gene>
    <name evidence="2" type="ORF">SFRICE_004162</name>
</gene>
<proteinExistence type="predicted"/>
<keyword evidence="1" id="KW-0732">Signal</keyword>
<dbReference type="AlphaFoldDB" id="A0A2H1V7U8"/>
<protein>
    <submittedName>
        <fullName evidence="2">SFRICE_004162</fullName>
    </submittedName>
</protein>
<name>A0A2H1V7U8_SPOFR</name>
<sequence>MWKIVTLSAFLIVAQAADIKDIYGDWIQAAFYPVATYVPICIHFNFAEIPDGPHCTYSDGSNATIVGVSSITDKGEPLHQGPMAMLVVNTQAEIMPALNLTVTCAGVNIRESGVVRVINKDYFILYFPTPESMSYTLSETEPNNAALFGRKVVSAEDLTKVMLSIDELKGRRGAQILKDTSAKVTKMWKLITLYFVTVVHATKLENFYGEWYQAAFYPVSSYAPVCIQYSFSPTSDNVQCTYADGNNATLMQMTIMTDKGQIIQNSPLPVMIVETPDEVMPALNMTCTYGDQETRGHVVIRLVNDNYFIMFHDNEPFIETSNAEVEQNAAFLFVKNVVSESELLQAMMTIEDLKRRRGGMMCVKENYHGFSAANKV</sequence>
<feature type="chain" id="PRO_5013782908" evidence="1">
    <location>
        <begin position="17"/>
        <end position="376"/>
    </location>
</feature>